<dbReference type="InterPro" id="IPR050582">
    <property type="entry name" value="HAD-like_SerB"/>
</dbReference>
<name>A0A917BND0_9HYPH</name>
<evidence type="ECO:0000313" key="1">
    <source>
        <dbReference type="EMBL" id="GGF50655.1"/>
    </source>
</evidence>
<dbReference type="PANTHER" id="PTHR43344">
    <property type="entry name" value="PHOSPHOSERINE PHOSPHATASE"/>
    <property type="match status" value="1"/>
</dbReference>
<dbReference type="GO" id="GO:0006564">
    <property type="term" value="P:L-serine biosynthetic process"/>
    <property type="evidence" value="ECO:0007669"/>
    <property type="project" value="TreeGrafter"/>
</dbReference>
<dbReference type="Pfam" id="PF12710">
    <property type="entry name" value="HAD"/>
    <property type="match status" value="1"/>
</dbReference>
<organism evidence="1 2">
    <name type="scientific">Azorhizobium oxalatiphilum</name>
    <dbReference type="NCBI Taxonomy" id="980631"/>
    <lineage>
        <taxon>Bacteria</taxon>
        <taxon>Pseudomonadati</taxon>
        <taxon>Pseudomonadota</taxon>
        <taxon>Alphaproteobacteria</taxon>
        <taxon>Hyphomicrobiales</taxon>
        <taxon>Xanthobacteraceae</taxon>
        <taxon>Azorhizobium</taxon>
    </lineage>
</organism>
<proteinExistence type="predicted"/>
<dbReference type="PANTHER" id="PTHR43344:SF21">
    <property type="entry name" value="POLYOL PHOSPHATE PHOSPHATASE PYP1"/>
    <property type="match status" value="1"/>
</dbReference>
<dbReference type="EMBL" id="BMCT01000001">
    <property type="protein sequence ID" value="GGF50655.1"/>
    <property type="molecule type" value="Genomic_DNA"/>
</dbReference>
<reference evidence="1" key="1">
    <citation type="journal article" date="2014" name="Int. J. Syst. Evol. Microbiol.">
        <title>Complete genome sequence of Corynebacterium casei LMG S-19264T (=DSM 44701T), isolated from a smear-ripened cheese.</title>
        <authorList>
            <consortium name="US DOE Joint Genome Institute (JGI-PGF)"/>
            <person name="Walter F."/>
            <person name="Albersmeier A."/>
            <person name="Kalinowski J."/>
            <person name="Ruckert C."/>
        </authorList>
    </citation>
    <scope>NUCLEOTIDE SEQUENCE</scope>
    <source>
        <strain evidence="1">CCM 7897</strain>
    </source>
</reference>
<evidence type="ECO:0000313" key="2">
    <source>
        <dbReference type="Proteomes" id="UP000606044"/>
    </source>
</evidence>
<sequence>MDWHFALDFDGTICPVDVTDFILERFAAPAWHDIEAEWERGAITTRECLRRQVGLIDADPTEIDAALTEIRLDPAFPAFVGTALAAGASVSVISDGFDRFIRTLLVAGGTRLPFSANRLLHLGGRRWEAQFGSQTPACPNGSCKCLAAGEMARRVILVGDGRSDFCLARHADFVLAKGRLAAFCREHALPHQPIAGFEDALAWLARTPLSSLSPLPTPGQSGRRPETLHA</sequence>
<accession>A0A917BND0</accession>
<dbReference type="Gene3D" id="3.90.1470.20">
    <property type="match status" value="1"/>
</dbReference>
<dbReference type="InterPro" id="IPR036412">
    <property type="entry name" value="HAD-like_sf"/>
</dbReference>
<dbReference type="Proteomes" id="UP000606044">
    <property type="component" value="Unassembled WGS sequence"/>
</dbReference>
<dbReference type="RefSeq" id="WP_188575518.1">
    <property type="nucleotide sequence ID" value="NZ_BMCT01000001.1"/>
</dbReference>
<keyword evidence="2" id="KW-1185">Reference proteome</keyword>
<comment type="caution">
    <text evidence="1">The sequence shown here is derived from an EMBL/GenBank/DDBJ whole genome shotgun (WGS) entry which is preliminary data.</text>
</comment>
<dbReference type="AlphaFoldDB" id="A0A917BND0"/>
<protein>
    <submittedName>
        <fullName evidence="1">2,3-diketo-5-methylthio-1-phosphopentane phosphatase</fullName>
    </submittedName>
</protein>
<dbReference type="GO" id="GO:0005737">
    <property type="term" value="C:cytoplasm"/>
    <property type="evidence" value="ECO:0007669"/>
    <property type="project" value="TreeGrafter"/>
</dbReference>
<dbReference type="GO" id="GO:0000287">
    <property type="term" value="F:magnesium ion binding"/>
    <property type="evidence" value="ECO:0007669"/>
    <property type="project" value="TreeGrafter"/>
</dbReference>
<dbReference type="GO" id="GO:0036424">
    <property type="term" value="F:L-phosphoserine phosphatase activity"/>
    <property type="evidence" value="ECO:0007669"/>
    <property type="project" value="TreeGrafter"/>
</dbReference>
<reference evidence="1" key="2">
    <citation type="submission" date="2020-09" db="EMBL/GenBank/DDBJ databases">
        <authorList>
            <person name="Sun Q."/>
            <person name="Sedlacek I."/>
        </authorList>
    </citation>
    <scope>NUCLEOTIDE SEQUENCE</scope>
    <source>
        <strain evidence="1">CCM 7897</strain>
    </source>
</reference>
<dbReference type="Gene3D" id="3.40.50.1000">
    <property type="entry name" value="HAD superfamily/HAD-like"/>
    <property type="match status" value="1"/>
</dbReference>
<dbReference type="InterPro" id="IPR023214">
    <property type="entry name" value="HAD_sf"/>
</dbReference>
<dbReference type="NCBIfam" id="TIGR01488">
    <property type="entry name" value="HAD-SF-IB"/>
    <property type="match status" value="1"/>
</dbReference>
<dbReference type="SUPFAM" id="SSF56784">
    <property type="entry name" value="HAD-like"/>
    <property type="match status" value="1"/>
</dbReference>
<gene>
    <name evidence="1" type="ORF">GCM10007301_07530</name>
</gene>